<name>A0A0F8YJH9_9ZZZZ</name>
<evidence type="ECO:0000313" key="1">
    <source>
        <dbReference type="EMBL" id="KKK81547.1"/>
    </source>
</evidence>
<sequence length="57" mass="6699">MGLKFKLIIKYGSGYEKFECLDCHNKIVIPADRKCRKIWCNVCDNTEKRPCNCKCIK</sequence>
<accession>A0A0F8YJH9</accession>
<protein>
    <submittedName>
        <fullName evidence="1">Uncharacterized protein</fullName>
    </submittedName>
</protein>
<reference evidence="1" key="1">
    <citation type="journal article" date="2015" name="Nature">
        <title>Complex archaea that bridge the gap between prokaryotes and eukaryotes.</title>
        <authorList>
            <person name="Spang A."/>
            <person name="Saw J.H."/>
            <person name="Jorgensen S.L."/>
            <person name="Zaremba-Niedzwiedzka K."/>
            <person name="Martijn J."/>
            <person name="Lind A.E."/>
            <person name="van Eijk R."/>
            <person name="Schleper C."/>
            <person name="Guy L."/>
            <person name="Ettema T.J."/>
        </authorList>
    </citation>
    <scope>NUCLEOTIDE SEQUENCE</scope>
</reference>
<organism evidence="1">
    <name type="scientific">marine sediment metagenome</name>
    <dbReference type="NCBI Taxonomy" id="412755"/>
    <lineage>
        <taxon>unclassified sequences</taxon>
        <taxon>metagenomes</taxon>
        <taxon>ecological metagenomes</taxon>
    </lineage>
</organism>
<dbReference type="AlphaFoldDB" id="A0A0F8YJH9"/>
<proteinExistence type="predicted"/>
<gene>
    <name evidence="1" type="ORF">LCGC14_2812330</name>
</gene>
<comment type="caution">
    <text evidence="1">The sequence shown here is derived from an EMBL/GenBank/DDBJ whole genome shotgun (WGS) entry which is preliminary data.</text>
</comment>
<dbReference type="EMBL" id="LAZR01053073">
    <property type="protein sequence ID" value="KKK81547.1"/>
    <property type="molecule type" value="Genomic_DNA"/>
</dbReference>